<comment type="caution">
    <text evidence="2">The sequence shown here is derived from an EMBL/GenBank/DDBJ whole genome shotgun (WGS) entry which is preliminary data.</text>
</comment>
<feature type="region of interest" description="Disordered" evidence="1">
    <location>
        <begin position="64"/>
        <end position="85"/>
    </location>
</feature>
<accession>A0A7J6A311</accession>
<protein>
    <submittedName>
        <fullName evidence="2">Uncharacterized protein</fullName>
    </submittedName>
</protein>
<evidence type="ECO:0000256" key="1">
    <source>
        <dbReference type="SAM" id="MobiDB-lite"/>
    </source>
</evidence>
<keyword evidence="3" id="KW-1185">Reference proteome</keyword>
<gene>
    <name evidence="2" type="ORF">AMELA_G00216830</name>
</gene>
<dbReference type="AlphaFoldDB" id="A0A7J6A311"/>
<evidence type="ECO:0000313" key="3">
    <source>
        <dbReference type="Proteomes" id="UP000593565"/>
    </source>
</evidence>
<dbReference type="EMBL" id="JAAGNN010000019">
    <property type="protein sequence ID" value="KAF4076581.1"/>
    <property type="molecule type" value="Genomic_DNA"/>
</dbReference>
<feature type="compositionally biased region" description="Basic residues" evidence="1">
    <location>
        <begin position="74"/>
        <end position="85"/>
    </location>
</feature>
<organism evidence="2 3">
    <name type="scientific">Ameiurus melas</name>
    <name type="common">Black bullhead</name>
    <name type="synonym">Silurus melas</name>
    <dbReference type="NCBI Taxonomy" id="219545"/>
    <lineage>
        <taxon>Eukaryota</taxon>
        <taxon>Metazoa</taxon>
        <taxon>Chordata</taxon>
        <taxon>Craniata</taxon>
        <taxon>Vertebrata</taxon>
        <taxon>Euteleostomi</taxon>
        <taxon>Actinopterygii</taxon>
        <taxon>Neopterygii</taxon>
        <taxon>Teleostei</taxon>
        <taxon>Ostariophysi</taxon>
        <taxon>Siluriformes</taxon>
        <taxon>Ictaluridae</taxon>
        <taxon>Ameiurus</taxon>
    </lineage>
</organism>
<proteinExistence type="predicted"/>
<name>A0A7J6A311_AMEME</name>
<evidence type="ECO:0000313" key="2">
    <source>
        <dbReference type="EMBL" id="KAF4076581.1"/>
    </source>
</evidence>
<reference evidence="2 3" key="1">
    <citation type="submission" date="2020-02" db="EMBL/GenBank/DDBJ databases">
        <title>A chromosome-scale genome assembly of the black bullhead catfish (Ameiurus melas).</title>
        <authorList>
            <person name="Wen M."/>
            <person name="Zham M."/>
            <person name="Cabau C."/>
            <person name="Klopp C."/>
            <person name="Donnadieu C."/>
            <person name="Roques C."/>
            <person name="Bouchez O."/>
            <person name="Lampietro C."/>
            <person name="Jouanno E."/>
            <person name="Herpin A."/>
            <person name="Louis A."/>
            <person name="Berthelot C."/>
            <person name="Parey E."/>
            <person name="Roest-Crollius H."/>
            <person name="Braasch I."/>
            <person name="Postlethwait J."/>
            <person name="Robinson-Rechavi M."/>
            <person name="Echchiki A."/>
            <person name="Begum T."/>
            <person name="Montfort J."/>
            <person name="Schartl M."/>
            <person name="Bobe J."/>
            <person name="Guiguen Y."/>
        </authorList>
    </citation>
    <scope>NUCLEOTIDE SEQUENCE [LARGE SCALE GENOMIC DNA]</scope>
    <source>
        <strain evidence="2">M_S1</strain>
        <tissue evidence="2">Blood</tissue>
    </source>
</reference>
<sequence>MGTGPCITCLAVTHAVRGINNLDSTLTHILSRAVSSLKRHDAFIKQALRACPGRPLALGGCSWRVRHPSPPAARRQRQPRRISEP</sequence>
<dbReference type="Proteomes" id="UP000593565">
    <property type="component" value="Unassembled WGS sequence"/>
</dbReference>